<protein>
    <submittedName>
        <fullName evidence="1">Uncharacterized protein</fullName>
    </submittedName>
</protein>
<organism evidence="1">
    <name type="scientific">Ophidiomyces ophidiicola</name>
    <dbReference type="NCBI Taxonomy" id="1387563"/>
    <lineage>
        <taxon>Eukaryota</taxon>
        <taxon>Fungi</taxon>
        <taxon>Dikarya</taxon>
        <taxon>Ascomycota</taxon>
        <taxon>Pezizomycotina</taxon>
        <taxon>Eurotiomycetes</taxon>
        <taxon>Eurotiomycetidae</taxon>
        <taxon>Onygenales</taxon>
        <taxon>Onygenaceae</taxon>
        <taxon>Ophidiomyces</taxon>
    </lineage>
</organism>
<reference evidence="1" key="1">
    <citation type="journal article" date="2022" name="bioRxiv">
        <title>Population genetic analysis of Ophidiomyces ophidiicola, the causative agent of snake fungal disease, indicates recent introductions to the USA.</title>
        <authorList>
            <person name="Ladner J.T."/>
            <person name="Palmer J.M."/>
            <person name="Ettinger C.L."/>
            <person name="Stajich J.E."/>
            <person name="Farrell T.M."/>
            <person name="Glorioso B.M."/>
            <person name="Lawson B."/>
            <person name="Price S.J."/>
            <person name="Stengle A.G."/>
            <person name="Grear D.A."/>
            <person name="Lorch J.M."/>
        </authorList>
    </citation>
    <scope>NUCLEOTIDE SEQUENCE</scope>
    <source>
        <strain evidence="1">NWHC 24266-5</strain>
    </source>
</reference>
<gene>
    <name evidence="1" type="ORF">LOY88_002043</name>
</gene>
<evidence type="ECO:0000313" key="1">
    <source>
        <dbReference type="EMBL" id="KAI2389579.1"/>
    </source>
</evidence>
<name>A0ACB8V041_9EURO</name>
<accession>A0ACB8V041</accession>
<dbReference type="EMBL" id="JALBCA010000023">
    <property type="protein sequence ID" value="KAI2389579.1"/>
    <property type="molecule type" value="Genomic_DNA"/>
</dbReference>
<sequence length="910" mass="100567">MPRVVDYAPAWLSRPSPAASFFSSSSSTNGADQPGESYLGPTKVLARRDTEVFAVVDGQIRWSDLTLLKDEWQESVRHRRHGSRHEEEDAAPLSGSPTVSSKGGASNKFRSTNGVRGDSDTTSQYRILTVPIYGNIKQLIPSPNGAFLAILTVHTIHIAVLPDSSHLSGPDHSPIRLRTYQLGPATHVIPESPVVSALWHPLGVYDNHCGCIVTVTADSALRVWEIDRRDNWSFDRPAIAIDLKKLIDGRSCEDDFAPSRFGQNKGFSVDSSDMEVASASFGGRGYDDEDAWASMTFWIAMRQGDVYALCPLLPSKWHAPSLTIPSLKTSVVHALAAAQDDTFDHDKRKVLDQQYEWLREIDNQEPIQPDSDSGLSEIRPRPSIPSPIPRLQGPFQFTIEEEPDDFDVTDMFVIAAKPKVDGLLIGEDGGCIFNESSQNGVSGTVLCLVTENGVVHIGLEMHGVEGQWLPHKSQNKCTTPVSESMELLLLESLQTVRGSDQQRNCWPTFSEDIGSRYNFFVTTANAISFISLSSWAHRLEPELQSEDTVGSAFRIGIMCDSSIAEGQQIIQVKPAKQLGNFEHLTNSLIFHDFDLGYMLLTYTPSEVCALILESSAARDSETTEDIISSEPAASVQQTHLPTLQRAPYQVPSLLYSTNPLVSFVNDHVPHGHRHTLKEPIRLSPSTLDTMTAAHRILSSYSHALEIAASDLFRRCERLQGEIRYQLDQLIDIAGRINDVSQGTVRRPVQSSKTGREGALDSRMAAVESTQKKLTLRYHNLRSKLLRAGGRPISDREKGWIQEVGTLSNSIGADDGDARADLIQRFKTFRSLKTELQAKALAESLSTEARRLSGADTTTIDVDAQPTPLRVPRRLREAKVVDAMNMVEREAAVIEAITSRLERLNTGTLEF</sequence>
<comment type="caution">
    <text evidence="1">The sequence shown here is derived from an EMBL/GenBank/DDBJ whole genome shotgun (WGS) entry which is preliminary data.</text>
</comment>
<proteinExistence type="predicted"/>